<dbReference type="PANTHER" id="PTHR30562:SF1">
    <property type="entry name" value="UVRABC SYSTEM PROTEIN C"/>
    <property type="match status" value="1"/>
</dbReference>
<evidence type="ECO:0000256" key="1">
    <source>
        <dbReference type="ARBA" id="ARBA00023236"/>
    </source>
</evidence>
<dbReference type="AlphaFoldDB" id="A0A259U1N8"/>
<evidence type="ECO:0000313" key="7">
    <source>
        <dbReference type="Proteomes" id="UP000216446"/>
    </source>
</evidence>
<dbReference type="Gene3D" id="3.40.1440.10">
    <property type="entry name" value="GIY-YIG endonuclease"/>
    <property type="match status" value="1"/>
</dbReference>
<keyword evidence="1" id="KW-0227">DNA damage</keyword>
<evidence type="ECO:0000313" key="6">
    <source>
        <dbReference type="EMBL" id="OZC03767.1"/>
    </source>
</evidence>
<dbReference type="GO" id="GO:0003887">
    <property type="term" value="F:DNA-directed DNA polymerase activity"/>
    <property type="evidence" value="ECO:0007669"/>
    <property type="project" value="InterPro"/>
</dbReference>
<dbReference type="NCBIfam" id="TIGR00573">
    <property type="entry name" value="dnaq"/>
    <property type="match status" value="1"/>
</dbReference>
<dbReference type="InterPro" id="IPR001943">
    <property type="entry name" value="UVR_dom"/>
</dbReference>
<dbReference type="InterPro" id="IPR050066">
    <property type="entry name" value="UvrABC_protein_C"/>
</dbReference>
<dbReference type="InterPro" id="IPR036397">
    <property type="entry name" value="RNaseH_sf"/>
</dbReference>
<dbReference type="EMBL" id="MQWB01000001">
    <property type="protein sequence ID" value="OZC03767.1"/>
    <property type="molecule type" value="Genomic_DNA"/>
</dbReference>
<dbReference type="SUPFAM" id="SSF46600">
    <property type="entry name" value="C-terminal UvrC-binding domain of UvrB"/>
    <property type="match status" value="1"/>
</dbReference>
<dbReference type="InParanoid" id="A0A259U1N8"/>
<dbReference type="CDD" id="cd10434">
    <property type="entry name" value="GIY-YIG_UvrC_Cho"/>
    <property type="match status" value="1"/>
</dbReference>
<evidence type="ECO:0000259" key="5">
    <source>
        <dbReference type="PROSITE" id="PS50164"/>
    </source>
</evidence>
<dbReference type="GO" id="GO:0004527">
    <property type="term" value="F:exonuclease activity"/>
    <property type="evidence" value="ECO:0007669"/>
    <property type="project" value="UniProtKB-ARBA"/>
</dbReference>
<comment type="function">
    <text evidence="2">DNA polymerase III is a complex, multichain enzyme responsible for most of the replicative synthesis in bacteria. The epsilon subunit contain the editing function and is a proofreading 3'-5' exonuclease.</text>
</comment>
<dbReference type="Gene3D" id="4.10.860.10">
    <property type="entry name" value="UVR domain"/>
    <property type="match status" value="1"/>
</dbReference>
<dbReference type="Pfam" id="PF00929">
    <property type="entry name" value="RNase_T"/>
    <property type="match status" value="1"/>
</dbReference>
<dbReference type="GO" id="GO:0006289">
    <property type="term" value="P:nucleotide-excision repair"/>
    <property type="evidence" value="ECO:0007669"/>
    <property type="project" value="InterPro"/>
</dbReference>
<comment type="subunit">
    <text evidence="3">DNA polymerase III contains a core (composed of alpha, epsilon and theta chains) that associates with a tau subunit. This core dimerizes to form the POLIII' complex. PolIII' associates with the gamma complex (composed of gamma, delta, delta', psi and chi chains) and with the beta chain to form the complete DNA polymerase III complex.</text>
</comment>
<dbReference type="InterPro" id="IPR000305">
    <property type="entry name" value="GIY-YIG_endonuc"/>
</dbReference>
<feature type="domain" description="UVR" evidence="4">
    <location>
        <begin position="426"/>
        <end position="461"/>
    </location>
</feature>
<keyword evidence="7" id="KW-1185">Reference proteome</keyword>
<dbReference type="PANTHER" id="PTHR30562">
    <property type="entry name" value="UVRC/OXIDOREDUCTASE"/>
    <property type="match status" value="1"/>
</dbReference>
<keyword evidence="1" id="KW-0742">SOS response</keyword>
<evidence type="ECO:0000256" key="3">
    <source>
        <dbReference type="ARBA" id="ARBA00026073"/>
    </source>
</evidence>
<name>A0A259U1N8_9BACT</name>
<evidence type="ECO:0008006" key="8">
    <source>
        <dbReference type="Google" id="ProtNLM"/>
    </source>
</evidence>
<evidence type="ECO:0000259" key="4">
    <source>
        <dbReference type="PROSITE" id="PS50151"/>
    </source>
</evidence>
<dbReference type="RefSeq" id="WP_179271179.1">
    <property type="nucleotide sequence ID" value="NZ_MQWB01000001.1"/>
</dbReference>
<gene>
    <name evidence="6" type="ORF">BSZ36_12705</name>
</gene>
<dbReference type="CDD" id="cd06127">
    <property type="entry name" value="DEDDh"/>
    <property type="match status" value="1"/>
</dbReference>
<dbReference type="SMART" id="SM00479">
    <property type="entry name" value="EXOIII"/>
    <property type="match status" value="1"/>
</dbReference>
<dbReference type="SUPFAM" id="SSF53098">
    <property type="entry name" value="Ribonuclease H-like"/>
    <property type="match status" value="1"/>
</dbReference>
<dbReference type="FunFam" id="3.30.420.10:FF:000045">
    <property type="entry name" value="3'-5' exonuclease DinG"/>
    <property type="match status" value="1"/>
</dbReference>
<feature type="domain" description="GIY-YIG" evidence="5">
    <location>
        <begin position="239"/>
        <end position="318"/>
    </location>
</feature>
<dbReference type="GO" id="GO:0003677">
    <property type="term" value="F:DNA binding"/>
    <property type="evidence" value="ECO:0007669"/>
    <property type="project" value="InterPro"/>
</dbReference>
<dbReference type="GO" id="GO:0006260">
    <property type="term" value="P:DNA replication"/>
    <property type="evidence" value="ECO:0007669"/>
    <property type="project" value="InterPro"/>
</dbReference>
<dbReference type="InterPro" id="IPR035901">
    <property type="entry name" value="GIY-YIG_endonuc_sf"/>
</dbReference>
<evidence type="ECO:0000256" key="2">
    <source>
        <dbReference type="ARBA" id="ARBA00025483"/>
    </source>
</evidence>
<dbReference type="GO" id="GO:0009380">
    <property type="term" value="C:excinuclease repair complex"/>
    <property type="evidence" value="ECO:0007669"/>
    <property type="project" value="TreeGrafter"/>
</dbReference>
<dbReference type="InterPro" id="IPR012337">
    <property type="entry name" value="RNaseH-like_sf"/>
</dbReference>
<dbReference type="Gene3D" id="3.30.420.10">
    <property type="entry name" value="Ribonuclease H-like superfamily/Ribonuclease H"/>
    <property type="match status" value="1"/>
</dbReference>
<dbReference type="GO" id="GO:0009432">
    <property type="term" value="P:SOS response"/>
    <property type="evidence" value="ECO:0007669"/>
    <property type="project" value="UniProtKB-KW"/>
</dbReference>
<reference evidence="6 7" key="1">
    <citation type="submission" date="2016-11" db="EMBL/GenBank/DDBJ databases">
        <title>Study of marine rhodopsin-containing bacteria.</title>
        <authorList>
            <person name="Yoshizawa S."/>
            <person name="Kumagai Y."/>
            <person name="Kogure K."/>
        </authorList>
    </citation>
    <scope>NUCLEOTIDE SEQUENCE [LARGE SCALE GENOMIC DNA]</scope>
    <source>
        <strain evidence="6 7">SG-29</strain>
    </source>
</reference>
<dbReference type="InterPro" id="IPR006054">
    <property type="entry name" value="DnaQ"/>
</dbReference>
<dbReference type="Pfam" id="PF01541">
    <property type="entry name" value="GIY-YIG"/>
    <property type="match status" value="1"/>
</dbReference>
<dbReference type="SUPFAM" id="SSF82771">
    <property type="entry name" value="GIY-YIG endonuclease"/>
    <property type="match status" value="1"/>
</dbReference>
<dbReference type="PROSITE" id="PS50164">
    <property type="entry name" value="GIY_YIG"/>
    <property type="match status" value="1"/>
</dbReference>
<dbReference type="InterPro" id="IPR036876">
    <property type="entry name" value="UVR_dom_sf"/>
</dbReference>
<organism evidence="6 7">
    <name type="scientific">Rubricoccus marinus</name>
    <dbReference type="NCBI Taxonomy" id="716817"/>
    <lineage>
        <taxon>Bacteria</taxon>
        <taxon>Pseudomonadati</taxon>
        <taxon>Rhodothermota</taxon>
        <taxon>Rhodothermia</taxon>
        <taxon>Rhodothermales</taxon>
        <taxon>Rubricoccaceae</taxon>
        <taxon>Rubricoccus</taxon>
    </lineage>
</organism>
<dbReference type="NCBIfam" id="NF005906">
    <property type="entry name" value="PRK07883.1-4"/>
    <property type="match status" value="1"/>
</dbReference>
<accession>A0A259U1N8</accession>
<protein>
    <recommendedName>
        <fullName evidence="8">GIY-YIG domain-containing protein</fullName>
    </recommendedName>
</protein>
<proteinExistence type="predicted"/>
<dbReference type="InterPro" id="IPR047296">
    <property type="entry name" value="GIY-YIG_UvrC_Cho"/>
</dbReference>
<dbReference type="Proteomes" id="UP000216446">
    <property type="component" value="Unassembled WGS sequence"/>
</dbReference>
<dbReference type="PROSITE" id="PS50151">
    <property type="entry name" value="UVR"/>
    <property type="match status" value="1"/>
</dbReference>
<dbReference type="InterPro" id="IPR013520">
    <property type="entry name" value="Ribonucl_H"/>
</dbReference>
<dbReference type="SMART" id="SM00465">
    <property type="entry name" value="GIYc"/>
    <property type="match status" value="1"/>
</dbReference>
<sequence>MTHTSSHTPGTFRASVPSVPHPARGLLISEATFCIVDTETTGSRAGDDRLIEVGAVRMVGGEVVEEFQQLIDPERHVPRRITRLTGISTGMVYGQPTVREVMPRFREFLGDSIMVAHNLPFDLRFLDLALDEAGLPPIQNPAVDTLRLARRLLSALPSKGLSRLTEHFGIEVKGRHRALGDAGATAELLWILLSRMQIEFGVETVEDLLTFQHRRYKDTRREPSHLKKIREEMLPDLPERPGVYSMRDGRGRVIYVGKAKNLKNRVRSYFVGVENHPPKTKKLVRDVREVTWDETGTELAALLDESRRIKSLLPVYNRALRRYRDYPFLRLDVSSTYPTISWVPRIAHDGAEYYGPLARRGQADELVELIGRLFKLRECDENVFNLGRPCLYHEMGRCGAPCLGGVADAYADEVERVRAFLTGRDTDALDALEAAMHEAAANREFESAAWYRDQRERLTTTLGRQKQIASPVHDHNVVLVEPLAPGYAGFENGGAQLFLMRHGRLAARVDIASNLGAGEIEDLRETLDEHFDPLASPPEAHLRADVDEMRILAAWMRRFPAPARQVRWHESMSSDDFLDAVLKAAGSALPDAEEEPVEEEEL</sequence>
<comment type="caution">
    <text evidence="6">The sequence shown here is derived from an EMBL/GenBank/DDBJ whole genome shotgun (WGS) entry which is preliminary data.</text>
</comment>